<dbReference type="EMBL" id="FOJI01000017">
    <property type="protein sequence ID" value="SEW41398.1"/>
    <property type="molecule type" value="Genomic_DNA"/>
</dbReference>
<sequence>MGDVATVTGMVLSSMPISDYDKRVVLITKERGKIAAFAKGSRRMNSHLMGVTQPFSFGTFELYEGRATYNIKQASISNYFSEVTSNLEAVYYGCYFAEIADYFSKENLDASGMINLLYAALKALSNDNIPNELIRYVYELKAMVLNGEYPKVFQCANCGSKEDLMIFSISTFGMYCKNCKNTPKDGIAISQSSLYTLQYIISSKIDKLFTFTVSEDVLAELRMVLGRLRSIVFDRPMKSLEMLLLVAK</sequence>
<dbReference type="Pfam" id="PF02565">
    <property type="entry name" value="RecO_C"/>
    <property type="match status" value="1"/>
</dbReference>
<keyword evidence="5 7" id="KW-0234">DNA repair</keyword>
<gene>
    <name evidence="7" type="primary">recO</name>
    <name evidence="9" type="ORF">SAMN05421659_11743</name>
</gene>
<dbReference type="Gene3D" id="1.20.1440.120">
    <property type="entry name" value="Recombination protein O, C-terminal domain"/>
    <property type="match status" value="1"/>
</dbReference>
<dbReference type="AlphaFoldDB" id="A0A1I0RKA9"/>
<evidence type="ECO:0000313" key="9">
    <source>
        <dbReference type="EMBL" id="SEW41398.1"/>
    </source>
</evidence>
<name>A0A1I0RKA9_9FIRM</name>
<proteinExistence type="inferred from homology"/>
<dbReference type="Proteomes" id="UP000199701">
    <property type="component" value="Unassembled WGS sequence"/>
</dbReference>
<dbReference type="InterPro" id="IPR022572">
    <property type="entry name" value="DNA_rep/recomb_RecO_N"/>
</dbReference>
<dbReference type="InterPro" id="IPR003717">
    <property type="entry name" value="RecO"/>
</dbReference>
<evidence type="ECO:0000256" key="5">
    <source>
        <dbReference type="ARBA" id="ARBA00023204"/>
    </source>
</evidence>
<comment type="similarity">
    <text evidence="1 7">Belongs to the RecO family.</text>
</comment>
<keyword evidence="4 7" id="KW-0233">DNA recombination</keyword>
<dbReference type="HAMAP" id="MF_00201">
    <property type="entry name" value="RecO"/>
    <property type="match status" value="1"/>
</dbReference>
<dbReference type="GO" id="GO:0006310">
    <property type="term" value="P:DNA recombination"/>
    <property type="evidence" value="ECO:0007669"/>
    <property type="project" value="UniProtKB-UniRule"/>
</dbReference>
<organism evidence="9 10">
    <name type="scientific">[Clostridium] fimetarium</name>
    <dbReference type="NCBI Taxonomy" id="99656"/>
    <lineage>
        <taxon>Bacteria</taxon>
        <taxon>Bacillati</taxon>
        <taxon>Bacillota</taxon>
        <taxon>Clostridia</taxon>
        <taxon>Lachnospirales</taxon>
        <taxon>Lachnospiraceae</taxon>
    </lineage>
</organism>
<comment type="function">
    <text evidence="7">Involved in DNA repair and RecF pathway recombination.</text>
</comment>
<protein>
    <recommendedName>
        <fullName evidence="2 7">DNA repair protein RecO</fullName>
    </recommendedName>
    <alternativeName>
        <fullName evidence="6 7">Recombination protein O</fullName>
    </alternativeName>
</protein>
<reference evidence="9 10" key="1">
    <citation type="submission" date="2016-10" db="EMBL/GenBank/DDBJ databases">
        <authorList>
            <person name="de Groot N.N."/>
        </authorList>
    </citation>
    <scope>NUCLEOTIDE SEQUENCE [LARGE SCALE GENOMIC DNA]</scope>
    <source>
        <strain evidence="9 10">DSM 9179</strain>
    </source>
</reference>
<evidence type="ECO:0000256" key="2">
    <source>
        <dbReference type="ARBA" id="ARBA00021310"/>
    </source>
</evidence>
<evidence type="ECO:0000259" key="8">
    <source>
        <dbReference type="Pfam" id="PF11967"/>
    </source>
</evidence>
<evidence type="ECO:0000256" key="1">
    <source>
        <dbReference type="ARBA" id="ARBA00007452"/>
    </source>
</evidence>
<keyword evidence="10" id="KW-1185">Reference proteome</keyword>
<dbReference type="SUPFAM" id="SSF57863">
    <property type="entry name" value="ArfGap/RecO-like zinc finger"/>
    <property type="match status" value="1"/>
</dbReference>
<evidence type="ECO:0000256" key="6">
    <source>
        <dbReference type="ARBA" id="ARBA00033409"/>
    </source>
</evidence>
<dbReference type="PANTHER" id="PTHR33991">
    <property type="entry name" value="DNA REPAIR PROTEIN RECO"/>
    <property type="match status" value="1"/>
</dbReference>
<dbReference type="GO" id="GO:0043590">
    <property type="term" value="C:bacterial nucleoid"/>
    <property type="evidence" value="ECO:0007669"/>
    <property type="project" value="TreeGrafter"/>
</dbReference>
<evidence type="ECO:0000256" key="7">
    <source>
        <dbReference type="HAMAP-Rule" id="MF_00201"/>
    </source>
</evidence>
<evidence type="ECO:0000313" key="10">
    <source>
        <dbReference type="Proteomes" id="UP000199701"/>
    </source>
</evidence>
<dbReference type="InterPro" id="IPR042242">
    <property type="entry name" value="RecO_C"/>
</dbReference>
<dbReference type="InterPro" id="IPR012340">
    <property type="entry name" value="NA-bd_OB-fold"/>
</dbReference>
<dbReference type="Gene3D" id="2.40.50.140">
    <property type="entry name" value="Nucleic acid-binding proteins"/>
    <property type="match status" value="1"/>
</dbReference>
<dbReference type="SUPFAM" id="SSF50249">
    <property type="entry name" value="Nucleic acid-binding proteins"/>
    <property type="match status" value="1"/>
</dbReference>
<accession>A0A1I0RKA9</accession>
<feature type="domain" description="DNA replication/recombination mediator RecO N-terminal" evidence="8">
    <location>
        <begin position="6"/>
        <end position="80"/>
    </location>
</feature>
<keyword evidence="3 7" id="KW-0227">DNA damage</keyword>
<dbReference type="STRING" id="99656.SAMN05421659_11743"/>
<dbReference type="PANTHER" id="PTHR33991:SF1">
    <property type="entry name" value="DNA REPAIR PROTEIN RECO"/>
    <property type="match status" value="1"/>
</dbReference>
<dbReference type="InterPro" id="IPR037278">
    <property type="entry name" value="ARFGAP/RecO"/>
</dbReference>
<dbReference type="GO" id="GO:0006302">
    <property type="term" value="P:double-strand break repair"/>
    <property type="evidence" value="ECO:0007669"/>
    <property type="project" value="TreeGrafter"/>
</dbReference>
<dbReference type="Pfam" id="PF11967">
    <property type="entry name" value="RecO_N"/>
    <property type="match status" value="1"/>
</dbReference>
<evidence type="ECO:0000256" key="4">
    <source>
        <dbReference type="ARBA" id="ARBA00023172"/>
    </source>
</evidence>
<dbReference type="NCBIfam" id="TIGR00613">
    <property type="entry name" value="reco"/>
    <property type="match status" value="1"/>
</dbReference>
<dbReference type="RefSeq" id="WP_330386009.1">
    <property type="nucleotide sequence ID" value="NZ_FOJI01000017.1"/>
</dbReference>
<evidence type="ECO:0000256" key="3">
    <source>
        <dbReference type="ARBA" id="ARBA00022763"/>
    </source>
</evidence>